<dbReference type="PROSITE" id="PS51257">
    <property type="entry name" value="PROKAR_LIPOPROTEIN"/>
    <property type="match status" value="1"/>
</dbReference>
<dbReference type="Proteomes" id="UP000182241">
    <property type="component" value="Unassembled WGS sequence"/>
</dbReference>
<feature type="signal peptide" evidence="5">
    <location>
        <begin position="1"/>
        <end position="27"/>
    </location>
</feature>
<dbReference type="GO" id="GO:0030288">
    <property type="term" value="C:outer membrane-bounded periplasmic space"/>
    <property type="evidence" value="ECO:0007669"/>
    <property type="project" value="TreeGrafter"/>
</dbReference>
<dbReference type="InterPro" id="IPR051313">
    <property type="entry name" value="Bact_iron-sidero_bind"/>
</dbReference>
<feature type="domain" description="Fe/B12 periplasmic-binding" evidence="6">
    <location>
        <begin position="42"/>
        <end position="304"/>
    </location>
</feature>
<accession>A0A1H4L6Q5</accession>
<organism evidence="7 8">
    <name type="scientific">Tsukamurella tyrosinosolvens</name>
    <dbReference type="NCBI Taxonomy" id="57704"/>
    <lineage>
        <taxon>Bacteria</taxon>
        <taxon>Bacillati</taxon>
        <taxon>Actinomycetota</taxon>
        <taxon>Actinomycetes</taxon>
        <taxon>Mycobacteriales</taxon>
        <taxon>Tsukamurellaceae</taxon>
        <taxon>Tsukamurella</taxon>
    </lineage>
</organism>
<dbReference type="CDD" id="cd01146">
    <property type="entry name" value="FhuD"/>
    <property type="match status" value="1"/>
</dbReference>
<evidence type="ECO:0000259" key="6">
    <source>
        <dbReference type="PROSITE" id="PS50983"/>
    </source>
</evidence>
<feature type="chain" id="PRO_5010343593" evidence="5">
    <location>
        <begin position="28"/>
        <end position="304"/>
    </location>
</feature>
<dbReference type="PANTHER" id="PTHR30532">
    <property type="entry name" value="IRON III DICITRATE-BINDING PERIPLASMIC PROTEIN"/>
    <property type="match status" value="1"/>
</dbReference>
<dbReference type="PROSITE" id="PS51318">
    <property type="entry name" value="TAT"/>
    <property type="match status" value="1"/>
</dbReference>
<keyword evidence="8" id="KW-1185">Reference proteome</keyword>
<proteinExistence type="inferred from homology"/>
<evidence type="ECO:0000256" key="4">
    <source>
        <dbReference type="ARBA" id="ARBA00022729"/>
    </source>
</evidence>
<evidence type="ECO:0000256" key="3">
    <source>
        <dbReference type="ARBA" id="ARBA00022448"/>
    </source>
</evidence>
<sequence length="304" mass="32205">MRRPLSRRSLLLGAGGLGAAAALSACGADGTSAQTGDDGPKRVVALSTGHLDHCLALGTVPVGLAVVAPEASNSTGIPQFIRDAFGAKYDLDAIQIVGERMTPDPEKIAALKPDLILSNKRADKSLNEQLAKMAPTVLTAGGSEAFKTDLTTVAEALKRKQSGEKLLADYAGRARAWAQSRGDAATVSLVRARGDQYLYFGTLALASIVGTDAGLTRPAAQRFSDVASRALSPEEVGMLDADWLFYSFPKASRDMTEAALWKKLPVVERGRAFEVDVDPWFLNASTVAAERVLADMQKFMAGRP</sequence>
<evidence type="ECO:0000256" key="5">
    <source>
        <dbReference type="SAM" id="SignalP"/>
    </source>
</evidence>
<dbReference type="Gene3D" id="3.40.50.1980">
    <property type="entry name" value="Nitrogenase molybdenum iron protein domain"/>
    <property type="match status" value="2"/>
</dbReference>
<keyword evidence="3" id="KW-0813">Transport</keyword>
<dbReference type="Pfam" id="PF01497">
    <property type="entry name" value="Peripla_BP_2"/>
    <property type="match status" value="1"/>
</dbReference>
<dbReference type="AlphaFoldDB" id="A0A1H4L6Q5"/>
<reference evidence="8" key="1">
    <citation type="submission" date="2016-10" db="EMBL/GenBank/DDBJ databases">
        <authorList>
            <person name="Varghese N."/>
            <person name="Submissions S."/>
        </authorList>
    </citation>
    <scope>NUCLEOTIDE SEQUENCE [LARGE SCALE GENOMIC DNA]</scope>
    <source>
        <strain evidence="8">DSM 44234</strain>
    </source>
</reference>
<keyword evidence="4 5" id="KW-0732">Signal</keyword>
<evidence type="ECO:0000313" key="7">
    <source>
        <dbReference type="EMBL" id="SEB66015.1"/>
    </source>
</evidence>
<dbReference type="PROSITE" id="PS50983">
    <property type="entry name" value="FE_B12_PBP"/>
    <property type="match status" value="1"/>
</dbReference>
<dbReference type="InterPro" id="IPR002491">
    <property type="entry name" value="ABC_transptr_periplasmic_BD"/>
</dbReference>
<evidence type="ECO:0000313" key="8">
    <source>
        <dbReference type="Proteomes" id="UP000182241"/>
    </source>
</evidence>
<dbReference type="GO" id="GO:1901678">
    <property type="term" value="P:iron coordination entity transport"/>
    <property type="evidence" value="ECO:0007669"/>
    <property type="project" value="UniProtKB-ARBA"/>
</dbReference>
<name>A0A1H4L6Q5_TSUTY</name>
<evidence type="ECO:0000256" key="2">
    <source>
        <dbReference type="ARBA" id="ARBA00008814"/>
    </source>
</evidence>
<evidence type="ECO:0000256" key="1">
    <source>
        <dbReference type="ARBA" id="ARBA00004196"/>
    </source>
</evidence>
<gene>
    <name evidence="7" type="ORF">SAMN04489793_0465</name>
</gene>
<comment type="similarity">
    <text evidence="2">Belongs to the bacterial solute-binding protein 8 family.</text>
</comment>
<dbReference type="PANTHER" id="PTHR30532:SF25">
    <property type="entry name" value="IRON(III) DICITRATE-BINDING PERIPLASMIC PROTEIN"/>
    <property type="match status" value="1"/>
</dbReference>
<comment type="subcellular location">
    <subcellularLocation>
        <location evidence="1">Cell envelope</location>
    </subcellularLocation>
</comment>
<dbReference type="EMBL" id="FNSA01000003">
    <property type="protein sequence ID" value="SEB66015.1"/>
    <property type="molecule type" value="Genomic_DNA"/>
</dbReference>
<protein>
    <submittedName>
        <fullName evidence="7">Iron complex transport system substrate-binding protein</fullName>
    </submittedName>
</protein>
<dbReference type="STRING" id="57704.SAMN04489793_0465"/>
<dbReference type="InterPro" id="IPR006311">
    <property type="entry name" value="TAT_signal"/>
</dbReference>
<dbReference type="SUPFAM" id="SSF53807">
    <property type="entry name" value="Helical backbone' metal receptor"/>
    <property type="match status" value="1"/>
</dbReference>